<dbReference type="AlphaFoldDB" id="A0A3L8RU78"/>
<feature type="non-terminal residue" evidence="2">
    <location>
        <position position="397"/>
    </location>
</feature>
<feature type="region of interest" description="Disordered" evidence="1">
    <location>
        <begin position="1"/>
        <end position="68"/>
    </location>
</feature>
<protein>
    <submittedName>
        <fullName evidence="2">Uncharacterized protein</fullName>
    </submittedName>
</protein>
<name>A0A3L8RU78_CHLGU</name>
<organism evidence="2 3">
    <name type="scientific">Chloebia gouldiae</name>
    <name type="common">Gouldian finch</name>
    <name type="synonym">Erythrura gouldiae</name>
    <dbReference type="NCBI Taxonomy" id="44316"/>
    <lineage>
        <taxon>Eukaryota</taxon>
        <taxon>Metazoa</taxon>
        <taxon>Chordata</taxon>
        <taxon>Craniata</taxon>
        <taxon>Vertebrata</taxon>
        <taxon>Euteleostomi</taxon>
        <taxon>Archelosauria</taxon>
        <taxon>Archosauria</taxon>
        <taxon>Dinosauria</taxon>
        <taxon>Saurischia</taxon>
        <taxon>Theropoda</taxon>
        <taxon>Coelurosauria</taxon>
        <taxon>Aves</taxon>
        <taxon>Neognathae</taxon>
        <taxon>Neoaves</taxon>
        <taxon>Telluraves</taxon>
        <taxon>Australaves</taxon>
        <taxon>Passeriformes</taxon>
        <taxon>Passeroidea</taxon>
        <taxon>Passeridae</taxon>
        <taxon>Chloebia</taxon>
    </lineage>
</organism>
<dbReference type="Proteomes" id="UP000276834">
    <property type="component" value="Unassembled WGS sequence"/>
</dbReference>
<evidence type="ECO:0000313" key="2">
    <source>
        <dbReference type="EMBL" id="RLV85393.1"/>
    </source>
</evidence>
<feature type="compositionally biased region" description="Pro residues" evidence="1">
    <location>
        <begin position="14"/>
        <end position="43"/>
    </location>
</feature>
<evidence type="ECO:0000256" key="1">
    <source>
        <dbReference type="SAM" id="MobiDB-lite"/>
    </source>
</evidence>
<reference evidence="2 3" key="1">
    <citation type="journal article" date="2018" name="Proc. R. Soc. B">
        <title>A non-coding region near Follistatin controls head colour polymorphism in the Gouldian finch.</title>
        <authorList>
            <person name="Toomey M.B."/>
            <person name="Marques C.I."/>
            <person name="Andrade P."/>
            <person name="Araujo P.M."/>
            <person name="Sabatino S."/>
            <person name="Gazda M.A."/>
            <person name="Afonso S."/>
            <person name="Lopes R.J."/>
            <person name="Corbo J.C."/>
            <person name="Carneiro M."/>
        </authorList>
    </citation>
    <scope>NUCLEOTIDE SEQUENCE [LARGE SCALE GENOMIC DNA]</scope>
    <source>
        <strain evidence="2">Red01</strain>
        <tissue evidence="2">Muscle</tissue>
    </source>
</reference>
<comment type="caution">
    <text evidence="2">The sequence shown here is derived from an EMBL/GenBank/DDBJ whole genome shotgun (WGS) entry which is preliminary data.</text>
</comment>
<gene>
    <name evidence="2" type="ORF">DV515_00016014</name>
</gene>
<sequence length="397" mass="41951">RAQPPIPQTFLAGPPGPLLPPQCAPVLPLPPRTSPGGLGPPHPAGARPGGQQRRAMLRSPNPGFEGEESWKNAAQESFGPGDPKWCLVGVASGVNLPPVPWGPPAPQGCSKQAPSGCFWRWPGLAVLGLAAGPGTGRVWERRWSCHLHPNRFHNPGEEGALLPLALLHPMGGSGEQEAEGPHVPSGASGVQRGGRSGSHALHGSRGAGGFGVRPDPAGLGVSHSSVDTIRLQSCDLAGSWEDMEGWPWCPSCPFTVVQVWVEIWGWLGVGGCGVTLQHHPHQEMWSKPSSSSSGSPWSSAMPHHELVSCTMGQSQNTLGCVSAGLRQLPPHSCSWLPQGQNPFDLEFDQSNHLEPVFNFDRGCLLIGLLPFCCWDFGPKALGAALAVLGELWVDRDG</sequence>
<evidence type="ECO:0000313" key="3">
    <source>
        <dbReference type="Proteomes" id="UP000276834"/>
    </source>
</evidence>
<proteinExistence type="predicted"/>
<keyword evidence="3" id="KW-1185">Reference proteome</keyword>
<feature type="non-terminal residue" evidence="2">
    <location>
        <position position="1"/>
    </location>
</feature>
<accession>A0A3L8RU78</accession>
<feature type="region of interest" description="Disordered" evidence="1">
    <location>
        <begin position="170"/>
        <end position="216"/>
    </location>
</feature>
<dbReference type="EMBL" id="QUSF01000241">
    <property type="protein sequence ID" value="RLV85393.1"/>
    <property type="molecule type" value="Genomic_DNA"/>
</dbReference>